<dbReference type="OrthoDB" id="2692435at2759"/>
<reference evidence="3 4" key="1">
    <citation type="journal article" date="2016" name="Mol. Biol. Evol.">
        <title>Comparative Genomics of Early-Diverging Mushroom-Forming Fungi Provides Insights into the Origins of Lignocellulose Decay Capabilities.</title>
        <authorList>
            <person name="Nagy L.G."/>
            <person name="Riley R."/>
            <person name="Tritt A."/>
            <person name="Adam C."/>
            <person name="Daum C."/>
            <person name="Floudas D."/>
            <person name="Sun H."/>
            <person name="Yadav J.S."/>
            <person name="Pangilinan J."/>
            <person name="Larsson K.H."/>
            <person name="Matsuura K."/>
            <person name="Barry K."/>
            <person name="Labutti K."/>
            <person name="Kuo R."/>
            <person name="Ohm R.A."/>
            <person name="Bhattacharya S.S."/>
            <person name="Shirouzu T."/>
            <person name="Yoshinaga Y."/>
            <person name="Martin F.M."/>
            <person name="Grigoriev I.V."/>
            <person name="Hibbett D.S."/>
        </authorList>
    </citation>
    <scope>NUCLEOTIDE SEQUENCE [LARGE SCALE GENOMIC DNA]</scope>
    <source>
        <strain evidence="3 4">HHB12733</strain>
    </source>
</reference>
<feature type="domain" description="CCHC-type" evidence="2">
    <location>
        <begin position="2"/>
        <end position="18"/>
    </location>
</feature>
<dbReference type="Proteomes" id="UP000076842">
    <property type="component" value="Unassembled WGS sequence"/>
</dbReference>
<feature type="region of interest" description="Disordered" evidence="1">
    <location>
        <begin position="1"/>
        <end position="50"/>
    </location>
</feature>
<evidence type="ECO:0000313" key="3">
    <source>
        <dbReference type="EMBL" id="KZT51067.1"/>
    </source>
</evidence>
<name>A0A165CMU6_9BASI</name>
<protein>
    <recommendedName>
        <fullName evidence="2">CCHC-type domain-containing protein</fullName>
    </recommendedName>
</protein>
<dbReference type="AlphaFoldDB" id="A0A165CMU6"/>
<evidence type="ECO:0000313" key="4">
    <source>
        <dbReference type="Proteomes" id="UP000076842"/>
    </source>
</evidence>
<dbReference type="SMART" id="SM00343">
    <property type="entry name" value="ZnF_C2HC"/>
    <property type="match status" value="1"/>
</dbReference>
<proteinExistence type="predicted"/>
<feature type="non-terminal residue" evidence="3">
    <location>
        <position position="1"/>
    </location>
</feature>
<dbReference type="EMBL" id="KV424128">
    <property type="protein sequence ID" value="KZT51067.1"/>
    <property type="molecule type" value="Genomic_DNA"/>
</dbReference>
<gene>
    <name evidence="3" type="ORF">CALCODRAFT_405442</name>
</gene>
<dbReference type="GO" id="GO:0003676">
    <property type="term" value="F:nucleic acid binding"/>
    <property type="evidence" value="ECO:0007669"/>
    <property type="project" value="InterPro"/>
</dbReference>
<dbReference type="InterPro" id="IPR001878">
    <property type="entry name" value="Znf_CCHC"/>
</dbReference>
<organism evidence="3 4">
    <name type="scientific">Calocera cornea HHB12733</name>
    <dbReference type="NCBI Taxonomy" id="1353952"/>
    <lineage>
        <taxon>Eukaryota</taxon>
        <taxon>Fungi</taxon>
        <taxon>Dikarya</taxon>
        <taxon>Basidiomycota</taxon>
        <taxon>Agaricomycotina</taxon>
        <taxon>Dacrymycetes</taxon>
        <taxon>Dacrymycetales</taxon>
        <taxon>Dacrymycetaceae</taxon>
        <taxon>Calocera</taxon>
    </lineage>
</organism>
<keyword evidence="4" id="KW-1185">Reference proteome</keyword>
<dbReference type="InParanoid" id="A0A165CMU6"/>
<dbReference type="STRING" id="1353952.A0A165CMU6"/>
<evidence type="ECO:0000259" key="2">
    <source>
        <dbReference type="SMART" id="SM00343"/>
    </source>
</evidence>
<sequence>IVCDNCKKPGHSRADCWSKGGGKEGQGPRSKGKKKKSDHANQADDTNDNLLDAAYHVTPGSGFTHQDWLLDSGTTSHI</sequence>
<dbReference type="GO" id="GO:0008270">
    <property type="term" value="F:zinc ion binding"/>
    <property type="evidence" value="ECO:0007669"/>
    <property type="project" value="InterPro"/>
</dbReference>
<feature type="non-terminal residue" evidence="3">
    <location>
        <position position="78"/>
    </location>
</feature>
<evidence type="ECO:0000256" key="1">
    <source>
        <dbReference type="SAM" id="MobiDB-lite"/>
    </source>
</evidence>
<accession>A0A165CMU6</accession>